<dbReference type="PANTHER" id="PTHR31793:SF24">
    <property type="entry name" value="LONG-CHAIN ACYL-COA THIOESTERASE FADM"/>
    <property type="match status" value="1"/>
</dbReference>
<name>A0ABV1E1Z8_9FIRM</name>
<feature type="domain" description="Acyl-ACP thioesterase N-terminal hotdog" evidence="1">
    <location>
        <begin position="18"/>
        <end position="129"/>
    </location>
</feature>
<feature type="domain" description="Acyl-ACP thioesterase-like C-terminal" evidence="2">
    <location>
        <begin position="168"/>
        <end position="230"/>
    </location>
</feature>
<gene>
    <name evidence="3" type="ORF">WMO26_08815</name>
</gene>
<reference evidence="3 4" key="1">
    <citation type="submission" date="2024-03" db="EMBL/GenBank/DDBJ databases">
        <title>Human intestinal bacterial collection.</title>
        <authorList>
            <person name="Pauvert C."/>
            <person name="Hitch T.C.A."/>
            <person name="Clavel T."/>
        </authorList>
    </citation>
    <scope>NUCLEOTIDE SEQUENCE [LARGE SCALE GENOMIC DNA]</scope>
    <source>
        <strain evidence="3 4">CLA-JM-H44</strain>
    </source>
</reference>
<dbReference type="InterPro" id="IPR049427">
    <property type="entry name" value="Acyl-ACP_TE_C"/>
</dbReference>
<dbReference type="PANTHER" id="PTHR31793">
    <property type="entry name" value="4-HYDROXYBENZOYL-COA THIOESTERASE FAMILY MEMBER"/>
    <property type="match status" value="1"/>
</dbReference>
<dbReference type="Proteomes" id="UP001489509">
    <property type="component" value="Unassembled WGS sequence"/>
</dbReference>
<evidence type="ECO:0000259" key="2">
    <source>
        <dbReference type="Pfam" id="PF20791"/>
    </source>
</evidence>
<accession>A0ABV1E1Z8</accession>
<dbReference type="Pfam" id="PF20791">
    <property type="entry name" value="Acyl-ACP_TE_C"/>
    <property type="match status" value="1"/>
</dbReference>
<dbReference type="RefSeq" id="WP_349219711.1">
    <property type="nucleotide sequence ID" value="NZ_JBBMFD010000014.1"/>
</dbReference>
<organism evidence="3 4">
    <name type="scientific">Solibaculum intestinale</name>
    <dbReference type="NCBI Taxonomy" id="3133165"/>
    <lineage>
        <taxon>Bacteria</taxon>
        <taxon>Bacillati</taxon>
        <taxon>Bacillota</taxon>
        <taxon>Clostridia</taxon>
        <taxon>Eubacteriales</taxon>
        <taxon>Oscillospiraceae</taxon>
        <taxon>Solibaculum</taxon>
    </lineage>
</organism>
<keyword evidence="4" id="KW-1185">Reference proteome</keyword>
<sequence length="255" mass="28640">MSEFVGGYPPQYTMPGHVGTFDGDQHRHLKPSSILKYQQEVGELHLSGGNMSYAQLYDNGLVFVLSRTSCKIYRPLTLEERFSLTTWHRENKGAQFIRCYRFTDAKGETAVESVTTFAMIDPHTHRVLRPKVFFEKYDIHMQPLESVGASDPGKLILPDGLPQVGVRTVRYSDTDYNGHLNNTVYADLLTDFIPGSMDGRVLTGYQISFLKEALEGEEIAIHAGADESGENAFLFRGVTQRGICFEGRCTVEESK</sequence>
<dbReference type="InterPro" id="IPR050563">
    <property type="entry name" value="4-hydroxybenzoyl-CoA_TE"/>
</dbReference>
<proteinExistence type="predicted"/>
<dbReference type="SUPFAM" id="SSF54637">
    <property type="entry name" value="Thioesterase/thiol ester dehydrase-isomerase"/>
    <property type="match status" value="2"/>
</dbReference>
<evidence type="ECO:0000259" key="1">
    <source>
        <dbReference type="Pfam" id="PF01643"/>
    </source>
</evidence>
<dbReference type="CDD" id="cd00586">
    <property type="entry name" value="4HBT"/>
    <property type="match status" value="2"/>
</dbReference>
<dbReference type="EMBL" id="JBBMFD010000014">
    <property type="protein sequence ID" value="MEQ2440924.1"/>
    <property type="molecule type" value="Genomic_DNA"/>
</dbReference>
<dbReference type="InterPro" id="IPR029069">
    <property type="entry name" value="HotDog_dom_sf"/>
</dbReference>
<evidence type="ECO:0000313" key="3">
    <source>
        <dbReference type="EMBL" id="MEQ2440924.1"/>
    </source>
</evidence>
<protein>
    <submittedName>
        <fullName evidence="3">Acyl-ACP thioesterase domain-containing protein</fullName>
    </submittedName>
</protein>
<dbReference type="Gene3D" id="3.10.129.10">
    <property type="entry name" value="Hotdog Thioesterase"/>
    <property type="match status" value="1"/>
</dbReference>
<dbReference type="InterPro" id="IPR002864">
    <property type="entry name" value="Acyl-ACP_thioesterase_NHD"/>
</dbReference>
<evidence type="ECO:0000313" key="4">
    <source>
        <dbReference type="Proteomes" id="UP001489509"/>
    </source>
</evidence>
<dbReference type="Pfam" id="PF01643">
    <property type="entry name" value="Acyl-ACP_TE"/>
    <property type="match status" value="1"/>
</dbReference>
<comment type="caution">
    <text evidence="3">The sequence shown here is derived from an EMBL/GenBank/DDBJ whole genome shotgun (WGS) entry which is preliminary data.</text>
</comment>